<name>A0A2H9U3V0_9GAMM</name>
<dbReference type="Pfam" id="PF00702">
    <property type="entry name" value="Hydrolase"/>
    <property type="match status" value="1"/>
</dbReference>
<evidence type="ECO:0000313" key="2">
    <source>
        <dbReference type="Proteomes" id="UP000235861"/>
    </source>
</evidence>
<dbReference type="InterPro" id="IPR023214">
    <property type="entry name" value="HAD_sf"/>
</dbReference>
<proteinExistence type="predicted"/>
<dbReference type="GO" id="GO:0008253">
    <property type="term" value="F:5'-nucleotidase activity"/>
    <property type="evidence" value="ECO:0007669"/>
    <property type="project" value="InterPro"/>
</dbReference>
<dbReference type="Proteomes" id="UP000235861">
    <property type="component" value="Unassembled WGS sequence"/>
</dbReference>
<sequence length="230" mass="25512">MQKQRYDWVLFDLDETLFDFPVAMALEQTLRQYGIQPTDAQMAQYHQLNHALWQQYNNAEIDALTLQQTRFSLFADQVGVDAKAINDAFLVRIIALSVPLDGVSDTLQLIRSRVRMGIITNGFSAPQRGRLAKLGWHEWFDPLVVSDEVAVTKPDAAIFQHALAQMGQPSPARVLMVGDNLSTDIAGAAAQGIATCWYNPKRVPSDGVATHEIHHFSELAALLCEPSPLG</sequence>
<dbReference type="Gene3D" id="3.40.50.1000">
    <property type="entry name" value="HAD superfamily/HAD-like"/>
    <property type="match status" value="1"/>
</dbReference>
<dbReference type="NCBIfam" id="NF006976">
    <property type="entry name" value="PRK09449.1"/>
    <property type="match status" value="1"/>
</dbReference>
<dbReference type="InterPro" id="IPR011951">
    <property type="entry name" value="HAD-SF_hydro_IA_YjjG/PynA"/>
</dbReference>
<protein>
    <submittedName>
        <fullName evidence="1">Noncanonical pyrimidine nucleotidase, YjjG family</fullName>
    </submittedName>
</protein>
<dbReference type="PANTHER" id="PTHR47478">
    <property type="match status" value="1"/>
</dbReference>
<gene>
    <name evidence="1" type="ORF">CUC53_11475</name>
</gene>
<dbReference type="NCBIfam" id="TIGR01509">
    <property type="entry name" value="HAD-SF-IA-v3"/>
    <property type="match status" value="1"/>
</dbReference>
<dbReference type="AlphaFoldDB" id="A0A2H9U3V0"/>
<dbReference type="EMBL" id="PGGC01000097">
    <property type="protein sequence ID" value="PJG58658.1"/>
    <property type="molecule type" value="Genomic_DNA"/>
</dbReference>
<dbReference type="RefSeq" id="WP_100294289.1">
    <property type="nucleotide sequence ID" value="NZ_PGGC01000097.1"/>
</dbReference>
<dbReference type="OrthoDB" id="148966at2"/>
<dbReference type="InterPro" id="IPR006439">
    <property type="entry name" value="HAD-SF_hydro_IA"/>
</dbReference>
<reference evidence="1 2" key="1">
    <citation type="submission" date="2017-11" db="EMBL/GenBank/DDBJ databases">
        <title>Draft genome sequence of environmental isolate Aeromonas cavernicola sp. nov. MDC 2508.</title>
        <authorList>
            <person name="Colston S.M."/>
            <person name="Navarro A."/>
            <person name="Martinez-Murcia A.J."/>
            <person name="Graf J."/>
        </authorList>
    </citation>
    <scope>NUCLEOTIDE SEQUENCE [LARGE SCALE GENOMIC DNA]</scope>
    <source>
        <strain evidence="1 2">MDC 2508</strain>
    </source>
</reference>
<dbReference type="InterPro" id="IPR052550">
    <property type="entry name" value="Pyrimidine_5'-ntase_YjjG"/>
</dbReference>
<organism evidence="1 2">
    <name type="scientific">Aeromonas cavernicola</name>
    <dbReference type="NCBI Taxonomy" id="1006623"/>
    <lineage>
        <taxon>Bacteria</taxon>
        <taxon>Pseudomonadati</taxon>
        <taxon>Pseudomonadota</taxon>
        <taxon>Gammaproteobacteria</taxon>
        <taxon>Aeromonadales</taxon>
        <taxon>Aeromonadaceae</taxon>
        <taxon>Aeromonas</taxon>
    </lineage>
</organism>
<dbReference type="PANTHER" id="PTHR47478:SF1">
    <property type="entry name" value="PYRIMIDINE 5'-NUCLEOTIDASE YJJG"/>
    <property type="match status" value="1"/>
</dbReference>
<evidence type="ECO:0000313" key="1">
    <source>
        <dbReference type="EMBL" id="PJG58658.1"/>
    </source>
</evidence>
<dbReference type="InterPro" id="IPR023198">
    <property type="entry name" value="PGP-like_dom2"/>
</dbReference>
<dbReference type="PRINTS" id="PR00413">
    <property type="entry name" value="HADHALOGNASE"/>
</dbReference>
<dbReference type="InterPro" id="IPR036412">
    <property type="entry name" value="HAD-like_sf"/>
</dbReference>
<dbReference type="Gene3D" id="1.10.150.240">
    <property type="entry name" value="Putative phosphatase, domain 2"/>
    <property type="match status" value="1"/>
</dbReference>
<dbReference type="SFLD" id="SFLDS00003">
    <property type="entry name" value="Haloacid_Dehalogenase"/>
    <property type="match status" value="1"/>
</dbReference>
<accession>A0A2H9U3V0</accession>
<dbReference type="SFLD" id="SFLDG01129">
    <property type="entry name" value="C1.5:_HAD__Beta-PGM__Phosphata"/>
    <property type="match status" value="1"/>
</dbReference>
<dbReference type="NCBIfam" id="TIGR02254">
    <property type="entry name" value="YjjG_YfnB"/>
    <property type="match status" value="1"/>
</dbReference>
<dbReference type="NCBIfam" id="TIGR01549">
    <property type="entry name" value="HAD-SF-IA-v1"/>
    <property type="match status" value="1"/>
</dbReference>
<dbReference type="SUPFAM" id="SSF56784">
    <property type="entry name" value="HAD-like"/>
    <property type="match status" value="1"/>
</dbReference>
<keyword evidence="2" id="KW-1185">Reference proteome</keyword>
<comment type="caution">
    <text evidence="1">The sequence shown here is derived from an EMBL/GenBank/DDBJ whole genome shotgun (WGS) entry which is preliminary data.</text>
</comment>